<dbReference type="OrthoDB" id="2308031at2759"/>
<reference evidence="1 2" key="2">
    <citation type="submission" date="2017-10" db="EMBL/GenBank/DDBJ databases">
        <title>Extensive intraspecific genome diversity in a model arbuscular mycorrhizal fungus.</title>
        <authorList>
            <person name="Chen E.C.H."/>
            <person name="Morin E."/>
            <person name="Baudet D."/>
            <person name="Noel J."/>
            <person name="Ndikumana S."/>
            <person name="Charron P."/>
            <person name="St-Onge C."/>
            <person name="Giorgi J."/>
            <person name="Grigoriev I.V."/>
            <person name="Roux C."/>
            <person name="Martin F.M."/>
            <person name="Corradi N."/>
        </authorList>
    </citation>
    <scope>NUCLEOTIDE SEQUENCE [LARGE SCALE GENOMIC DNA]</scope>
    <source>
        <strain evidence="1 2">C2</strain>
    </source>
</reference>
<accession>A0A2N1NSK3</accession>
<proteinExistence type="predicted"/>
<dbReference type="EMBL" id="LLXL01000163">
    <property type="protein sequence ID" value="PKK76821.1"/>
    <property type="molecule type" value="Genomic_DNA"/>
</dbReference>
<evidence type="ECO:0000313" key="1">
    <source>
        <dbReference type="EMBL" id="PKK76821.1"/>
    </source>
</evidence>
<gene>
    <name evidence="1" type="ORF">RhiirC2_772065</name>
</gene>
<protein>
    <submittedName>
        <fullName evidence="1">Uncharacterized protein</fullName>
    </submittedName>
</protein>
<sequence length="214" mass="24937">MSSENTLHSSTGVSIMKLTFEEHLVNCYSIPKLLISEIKYANGEYKTSTDINLSLWTNTNYSYYEDADILTINFTRKINVFHDHCEFINDLLVYYVPNDKIISVQIFQASTMLCSHLFDYDEVINNQPPLHLHSIYCEDHDELNIYFTDYSSTKRLKCTEKDKDVLLQISDNDKLTGLLFRNAKNRIAKEFSQKDRERLIESYEVARNLASNSS</sequence>
<dbReference type="VEuPathDB" id="FungiDB:RhiirFUN_022685"/>
<evidence type="ECO:0000313" key="2">
    <source>
        <dbReference type="Proteomes" id="UP000233469"/>
    </source>
</evidence>
<organism evidence="1 2">
    <name type="scientific">Rhizophagus irregularis</name>
    <dbReference type="NCBI Taxonomy" id="588596"/>
    <lineage>
        <taxon>Eukaryota</taxon>
        <taxon>Fungi</taxon>
        <taxon>Fungi incertae sedis</taxon>
        <taxon>Mucoromycota</taxon>
        <taxon>Glomeromycotina</taxon>
        <taxon>Glomeromycetes</taxon>
        <taxon>Glomerales</taxon>
        <taxon>Glomeraceae</taxon>
        <taxon>Rhizophagus</taxon>
    </lineage>
</organism>
<comment type="caution">
    <text evidence="1">The sequence shown here is derived from an EMBL/GenBank/DDBJ whole genome shotgun (WGS) entry which is preliminary data.</text>
</comment>
<dbReference type="Proteomes" id="UP000233469">
    <property type="component" value="Unassembled WGS sequence"/>
</dbReference>
<reference evidence="1 2" key="1">
    <citation type="submission" date="2016-04" db="EMBL/GenBank/DDBJ databases">
        <title>Genome analyses suggest a sexual origin of heterokaryosis in a supposedly ancient asexual fungus.</title>
        <authorList>
            <person name="Ropars J."/>
            <person name="Sedzielewska K."/>
            <person name="Noel J."/>
            <person name="Charron P."/>
            <person name="Farinelli L."/>
            <person name="Marton T."/>
            <person name="Kruger M."/>
            <person name="Pelin A."/>
            <person name="Brachmann A."/>
            <person name="Corradi N."/>
        </authorList>
    </citation>
    <scope>NUCLEOTIDE SEQUENCE [LARGE SCALE GENOMIC DNA]</scope>
    <source>
        <strain evidence="1 2">C2</strain>
    </source>
</reference>
<dbReference type="VEuPathDB" id="FungiDB:RhiirA1_393443"/>
<name>A0A2N1NSK3_9GLOM</name>
<dbReference type="VEuPathDB" id="FungiDB:FUN_004064"/>
<dbReference type="AlphaFoldDB" id="A0A2N1NSK3"/>